<reference evidence="3 4" key="1">
    <citation type="journal article" date="2019" name="Sci. Rep.">
        <title>Orb-weaving spider Araneus ventricosus genome elucidates the spidroin gene catalogue.</title>
        <authorList>
            <person name="Kono N."/>
            <person name="Nakamura H."/>
            <person name="Ohtoshi R."/>
            <person name="Moran D.A.P."/>
            <person name="Shinohara A."/>
            <person name="Yoshida Y."/>
            <person name="Fujiwara M."/>
            <person name="Mori M."/>
            <person name="Tomita M."/>
            <person name="Arakawa K."/>
        </authorList>
    </citation>
    <scope>NUCLEOTIDE SEQUENCE [LARGE SCALE GENOMIC DNA]</scope>
</reference>
<evidence type="ECO:0000256" key="1">
    <source>
        <dbReference type="SAM" id="MobiDB-lite"/>
    </source>
</evidence>
<dbReference type="EMBL" id="BGPR01059900">
    <property type="protein sequence ID" value="GBO35848.1"/>
    <property type="molecule type" value="Genomic_DNA"/>
</dbReference>
<feature type="non-terminal residue" evidence="3">
    <location>
        <position position="1"/>
    </location>
</feature>
<dbReference type="EMBL" id="BGPR01059782">
    <property type="protein sequence ID" value="GBO35741.1"/>
    <property type="molecule type" value="Genomic_DNA"/>
</dbReference>
<feature type="region of interest" description="Disordered" evidence="1">
    <location>
        <begin position="1"/>
        <end position="46"/>
    </location>
</feature>
<organism evidence="3 4">
    <name type="scientific">Araneus ventricosus</name>
    <name type="common">Orbweaver spider</name>
    <name type="synonym">Epeira ventricosa</name>
    <dbReference type="NCBI Taxonomy" id="182803"/>
    <lineage>
        <taxon>Eukaryota</taxon>
        <taxon>Metazoa</taxon>
        <taxon>Ecdysozoa</taxon>
        <taxon>Arthropoda</taxon>
        <taxon>Chelicerata</taxon>
        <taxon>Arachnida</taxon>
        <taxon>Araneae</taxon>
        <taxon>Araneomorphae</taxon>
        <taxon>Entelegynae</taxon>
        <taxon>Araneoidea</taxon>
        <taxon>Araneidae</taxon>
        <taxon>Araneus</taxon>
    </lineage>
</organism>
<evidence type="ECO:0000313" key="3">
    <source>
        <dbReference type="EMBL" id="GBO35848.1"/>
    </source>
</evidence>
<evidence type="ECO:0000313" key="2">
    <source>
        <dbReference type="EMBL" id="GBO35741.1"/>
    </source>
</evidence>
<feature type="compositionally biased region" description="Low complexity" evidence="1">
    <location>
        <begin position="25"/>
        <end position="35"/>
    </location>
</feature>
<dbReference type="Proteomes" id="UP000499080">
    <property type="component" value="Unassembled WGS sequence"/>
</dbReference>
<keyword evidence="4" id="KW-1185">Reference proteome</keyword>
<sequence length="81" mass="9307">RSTENDSSEQRTLPGMEDSSEMEMESAATETSASIERSEEKQGLADDYYEASPYRTVFVFHRIILLPFTDFQLYLMADVKN</sequence>
<comment type="caution">
    <text evidence="3">The sequence shown here is derived from an EMBL/GenBank/DDBJ whole genome shotgun (WGS) entry which is preliminary data.</text>
</comment>
<proteinExistence type="predicted"/>
<evidence type="ECO:0000313" key="4">
    <source>
        <dbReference type="Proteomes" id="UP000499080"/>
    </source>
</evidence>
<dbReference type="AlphaFoldDB" id="A0A4Y2WGU0"/>
<accession>A0A4Y2WGU0</accession>
<gene>
    <name evidence="2" type="ORF">AVEN_114866_1</name>
    <name evidence="3" type="ORF">AVEN_56865_1</name>
</gene>
<protein>
    <submittedName>
        <fullName evidence="3">Uncharacterized protein</fullName>
    </submittedName>
</protein>
<name>A0A4Y2WGU0_ARAVE</name>